<evidence type="ECO:0000313" key="3">
    <source>
        <dbReference type="Proteomes" id="UP000035760"/>
    </source>
</evidence>
<dbReference type="AlphaFoldDB" id="W6MDW0"/>
<evidence type="ECO:0000259" key="1">
    <source>
        <dbReference type="Pfam" id="PF01609"/>
    </source>
</evidence>
<dbReference type="STRING" id="1400863.BN873_580002"/>
<evidence type="ECO:0000313" key="2">
    <source>
        <dbReference type="EMBL" id="CDI03548.1"/>
    </source>
</evidence>
<name>W6MDW0_9GAMM</name>
<dbReference type="Proteomes" id="UP000035760">
    <property type="component" value="Unassembled WGS sequence"/>
</dbReference>
<gene>
    <name evidence="2" type="ORF">BN873_580002</name>
</gene>
<dbReference type="GO" id="GO:0006313">
    <property type="term" value="P:DNA transposition"/>
    <property type="evidence" value="ECO:0007669"/>
    <property type="project" value="InterPro"/>
</dbReference>
<reference evidence="2" key="2">
    <citation type="submission" date="2014-03" db="EMBL/GenBank/DDBJ databases">
        <title>Candidatus Competibacter-lineage genomes retrieved from metagenomes reveal functional metabolic diversity.</title>
        <authorList>
            <person name="McIlroy S.J."/>
            <person name="Albertsen M."/>
            <person name="Andresen E.K."/>
            <person name="Saunders A.M."/>
            <person name="Kristiansen R."/>
            <person name="Stokholm-Bjerregaard M."/>
            <person name="Nielsen K.L."/>
            <person name="Nielsen P.H."/>
        </authorList>
    </citation>
    <scope>NUCLEOTIDE SEQUENCE</scope>
    <source>
        <strain evidence="2">Run_A_D11</strain>
    </source>
</reference>
<comment type="caution">
    <text evidence="2">The sequence shown here is derived from an EMBL/GenBank/DDBJ whole genome shotgun (WGS) entry which is preliminary data.</text>
</comment>
<protein>
    <recommendedName>
        <fullName evidence="1">Transposase IS4-like domain-containing protein</fullName>
    </recommendedName>
</protein>
<accession>W6MDW0</accession>
<proteinExistence type="predicted"/>
<feature type="domain" description="Transposase IS4-like" evidence="1">
    <location>
        <begin position="2"/>
        <end position="54"/>
    </location>
</feature>
<sequence>MVDTQGFVLNALIHPANLQDRDGGLGLLATLQTPFPKLKTLFADAAYQGPAFARGSLPFALP</sequence>
<organism evidence="2 3">
    <name type="scientific">Candidatus Competibacter denitrificans Run_A_D11</name>
    <dbReference type="NCBI Taxonomy" id="1400863"/>
    <lineage>
        <taxon>Bacteria</taxon>
        <taxon>Pseudomonadati</taxon>
        <taxon>Pseudomonadota</taxon>
        <taxon>Gammaproteobacteria</taxon>
        <taxon>Candidatus Competibacteraceae</taxon>
        <taxon>Candidatus Competibacter</taxon>
    </lineage>
</organism>
<dbReference type="InterPro" id="IPR002559">
    <property type="entry name" value="Transposase_11"/>
</dbReference>
<dbReference type="Pfam" id="PF01609">
    <property type="entry name" value="DDE_Tnp_1"/>
    <property type="match status" value="1"/>
</dbReference>
<dbReference type="EMBL" id="CBTJ020000067">
    <property type="protein sequence ID" value="CDI03548.1"/>
    <property type="molecule type" value="Genomic_DNA"/>
</dbReference>
<dbReference type="GO" id="GO:0003677">
    <property type="term" value="F:DNA binding"/>
    <property type="evidence" value="ECO:0007669"/>
    <property type="project" value="InterPro"/>
</dbReference>
<keyword evidence="3" id="KW-1185">Reference proteome</keyword>
<reference evidence="2" key="1">
    <citation type="submission" date="2013-07" db="EMBL/GenBank/DDBJ databases">
        <authorList>
            <person name="McIlroy S."/>
        </authorList>
    </citation>
    <scope>NUCLEOTIDE SEQUENCE [LARGE SCALE GENOMIC DNA]</scope>
    <source>
        <strain evidence="2">Run_A_D11</strain>
    </source>
</reference>
<dbReference type="GO" id="GO:0004803">
    <property type="term" value="F:transposase activity"/>
    <property type="evidence" value="ECO:0007669"/>
    <property type="project" value="InterPro"/>
</dbReference>